<dbReference type="Proteomes" id="UP000232323">
    <property type="component" value="Unassembled WGS sequence"/>
</dbReference>
<feature type="domain" description="AB hydrolase-1" evidence="3">
    <location>
        <begin position="385"/>
        <end position="486"/>
    </location>
</feature>
<gene>
    <name evidence="4" type="ORF">CEUSTIGMA_g12445.t1</name>
</gene>
<name>A0A250XPN0_9CHLO</name>
<keyword evidence="5" id="KW-1185">Reference proteome</keyword>
<reference evidence="4 5" key="1">
    <citation type="submission" date="2017-08" db="EMBL/GenBank/DDBJ databases">
        <title>Acidophilic green algal genome provides insights into adaptation to an acidic environment.</title>
        <authorList>
            <person name="Hirooka S."/>
            <person name="Hirose Y."/>
            <person name="Kanesaki Y."/>
            <person name="Higuchi S."/>
            <person name="Fujiwara T."/>
            <person name="Onuma R."/>
            <person name="Era A."/>
            <person name="Ohbayashi R."/>
            <person name="Uzuka A."/>
            <person name="Nozaki H."/>
            <person name="Yoshikawa H."/>
            <person name="Miyagishima S.Y."/>
        </authorList>
    </citation>
    <scope>NUCLEOTIDE SEQUENCE [LARGE SCALE GENOMIC DNA]</scope>
    <source>
        <strain evidence="4 5">NIES-2499</strain>
    </source>
</reference>
<protein>
    <recommendedName>
        <fullName evidence="3">AB hydrolase-1 domain-containing protein</fullName>
    </recommendedName>
</protein>
<dbReference type="OrthoDB" id="2017000at2759"/>
<feature type="region of interest" description="Disordered" evidence="1">
    <location>
        <begin position="310"/>
        <end position="335"/>
    </location>
</feature>
<evidence type="ECO:0000313" key="4">
    <source>
        <dbReference type="EMBL" id="GAX85025.1"/>
    </source>
</evidence>
<dbReference type="SUPFAM" id="SSF53474">
    <property type="entry name" value="alpha/beta-Hydrolases"/>
    <property type="match status" value="1"/>
</dbReference>
<evidence type="ECO:0000313" key="5">
    <source>
        <dbReference type="Proteomes" id="UP000232323"/>
    </source>
</evidence>
<keyword evidence="2" id="KW-0472">Membrane</keyword>
<dbReference type="AlphaFoldDB" id="A0A250XPN0"/>
<dbReference type="PANTHER" id="PTHR37471:SF1">
    <property type="entry name" value="AB HYDROLASE-1 DOMAIN-CONTAINING PROTEIN"/>
    <property type="match status" value="1"/>
</dbReference>
<organism evidence="4 5">
    <name type="scientific">Chlamydomonas eustigma</name>
    <dbReference type="NCBI Taxonomy" id="1157962"/>
    <lineage>
        <taxon>Eukaryota</taxon>
        <taxon>Viridiplantae</taxon>
        <taxon>Chlorophyta</taxon>
        <taxon>core chlorophytes</taxon>
        <taxon>Chlorophyceae</taxon>
        <taxon>CS clade</taxon>
        <taxon>Chlamydomonadales</taxon>
        <taxon>Chlamydomonadaceae</taxon>
        <taxon>Chlamydomonas</taxon>
    </lineage>
</organism>
<evidence type="ECO:0000256" key="2">
    <source>
        <dbReference type="SAM" id="Phobius"/>
    </source>
</evidence>
<feature type="transmembrane region" description="Helical" evidence="2">
    <location>
        <begin position="6"/>
        <end position="29"/>
    </location>
</feature>
<evidence type="ECO:0000259" key="3">
    <source>
        <dbReference type="Pfam" id="PF00561"/>
    </source>
</evidence>
<comment type="caution">
    <text evidence="4">The sequence shown here is derived from an EMBL/GenBank/DDBJ whole genome shotgun (WGS) entry which is preliminary data.</text>
</comment>
<sequence>MMLLPIKVACGAVVITILIASVTNIAVAFCFWFFPWISLSIFLSSEVSFSLWWWIFHSPSLASQPDIHAPKHHDPEKAFSRFEALAKTSRLLAHKSYRKTGAISEEPPPVDIKRFLSWWFSGVDFSSVKRGNVAELFAYAFHYKTIAMMEQDGLGHLPMQMVERLEKATGNSLSLGYQEGLKPMFHLWEPLRCHPRPLTFYLLMELLSLWAHAVLVLVMRYKVHNMPKLVSTPSLACTSQEIPLAKLERVESSDVANANRRTPMPPKGGLIRGSTDRPFSLGVYTFGSPEGGWGSRPASGGLRAEGIKQRPQVVDCRDDHDMQPSRASSSPLHNAGLQHDEASSLLSLPPTARASKQKDSVGLCISSSSGVTSLATAGSSSCREPPILMLHGVGFGLMSYLPLAARLASTGRPVICMKIRHISMQLTRYIPMACEVAEDVIQVIDSLGVEQVSVVAHSYGTFVASVLAQRHGHRLHSACLIDPVCFGVFMPNLLGNFVYRHSHQLKGTGPMDWLMCFISRDVHVASTFGRRFYWSDVNLWADDLPKKCLVVLSGRDDLIHVEEVRCVINCCTSARLLYHPDHMHAGCLLDAKWQDKIVSEIVDLLGANKKH</sequence>
<dbReference type="InterPro" id="IPR000073">
    <property type="entry name" value="AB_hydrolase_1"/>
</dbReference>
<feature type="region of interest" description="Disordered" evidence="1">
    <location>
        <begin position="253"/>
        <end position="275"/>
    </location>
</feature>
<keyword evidence="2" id="KW-1133">Transmembrane helix</keyword>
<dbReference type="PANTHER" id="PTHR37471">
    <property type="entry name" value="UNNAMED PRODUCT"/>
    <property type="match status" value="1"/>
</dbReference>
<proteinExistence type="predicted"/>
<dbReference type="EMBL" id="BEGY01000146">
    <property type="protein sequence ID" value="GAX85025.1"/>
    <property type="molecule type" value="Genomic_DNA"/>
</dbReference>
<keyword evidence="2" id="KW-0812">Transmembrane</keyword>
<accession>A0A250XPN0</accession>
<dbReference type="Pfam" id="PF00561">
    <property type="entry name" value="Abhydrolase_1"/>
    <property type="match status" value="1"/>
</dbReference>
<evidence type="ECO:0000256" key="1">
    <source>
        <dbReference type="SAM" id="MobiDB-lite"/>
    </source>
</evidence>
<dbReference type="InterPro" id="IPR029058">
    <property type="entry name" value="AB_hydrolase_fold"/>
</dbReference>
<dbReference type="Gene3D" id="3.40.50.1820">
    <property type="entry name" value="alpha/beta hydrolase"/>
    <property type="match status" value="1"/>
</dbReference>